<evidence type="ECO:0000313" key="2">
    <source>
        <dbReference type="Proteomes" id="UP000032233"/>
    </source>
</evidence>
<dbReference type="Proteomes" id="UP000032233">
    <property type="component" value="Unassembled WGS sequence"/>
</dbReference>
<sequence>MARVQAVYQQPDCSHYLEKIRLYNLQNHTTIEKPSNLPPK</sequence>
<keyword evidence="2" id="KW-1185">Reference proteome</keyword>
<gene>
    <name evidence="1" type="ORF">X474_02180</name>
</gene>
<accession>A0A0D2GLV5</accession>
<comment type="caution">
    <text evidence="1">The sequence shown here is derived from an EMBL/GenBank/DDBJ whole genome shotgun (WGS) entry which is preliminary data.</text>
</comment>
<protein>
    <submittedName>
        <fullName evidence="1">Uncharacterized protein</fullName>
    </submittedName>
</protein>
<proteinExistence type="predicted"/>
<dbReference type="EMBL" id="AZAC01000002">
    <property type="protein sequence ID" value="KIX15682.1"/>
    <property type="molecule type" value="Genomic_DNA"/>
</dbReference>
<dbReference type="AlphaFoldDB" id="A0A0D2GLV5"/>
<evidence type="ECO:0000313" key="1">
    <source>
        <dbReference type="EMBL" id="KIX15682.1"/>
    </source>
</evidence>
<organism evidence="1 2">
    <name type="scientific">Dethiosulfatarculus sandiegensis</name>
    <dbReference type="NCBI Taxonomy" id="1429043"/>
    <lineage>
        <taxon>Bacteria</taxon>
        <taxon>Pseudomonadati</taxon>
        <taxon>Thermodesulfobacteriota</taxon>
        <taxon>Desulfarculia</taxon>
        <taxon>Desulfarculales</taxon>
        <taxon>Desulfarculaceae</taxon>
        <taxon>Dethiosulfatarculus</taxon>
    </lineage>
</organism>
<reference evidence="1 2" key="1">
    <citation type="submission" date="2013-11" db="EMBL/GenBank/DDBJ databases">
        <title>Metagenomic analysis of a methanogenic consortium involved in long chain n-alkane degradation.</title>
        <authorList>
            <person name="Davidova I.A."/>
            <person name="Callaghan A.V."/>
            <person name="Wawrik B."/>
            <person name="Pruitt S."/>
            <person name="Marks C."/>
            <person name="Duncan K.E."/>
            <person name="Suflita J.M."/>
        </authorList>
    </citation>
    <scope>NUCLEOTIDE SEQUENCE [LARGE SCALE GENOMIC DNA]</scope>
    <source>
        <strain evidence="1 2">SPR</strain>
    </source>
</reference>
<name>A0A0D2GLV5_9BACT</name>
<dbReference type="InParanoid" id="A0A0D2GLV5"/>